<dbReference type="GO" id="GO:0003677">
    <property type="term" value="F:DNA binding"/>
    <property type="evidence" value="ECO:0007669"/>
    <property type="project" value="InterPro"/>
</dbReference>
<evidence type="ECO:0000256" key="3">
    <source>
        <dbReference type="ARBA" id="ARBA00022478"/>
    </source>
</evidence>
<dbReference type="Pfam" id="PF04983">
    <property type="entry name" value="RNA_pol_Rpb1_3"/>
    <property type="match status" value="1"/>
</dbReference>
<evidence type="ECO:0000256" key="8">
    <source>
        <dbReference type="ARBA" id="ARBA00022842"/>
    </source>
</evidence>
<keyword evidence="9 12" id="KW-0804">Transcription</keyword>
<keyword evidence="10" id="KW-0539">Nucleus</keyword>
<dbReference type="GO" id="GO:0046872">
    <property type="term" value="F:metal ion binding"/>
    <property type="evidence" value="ECO:0007669"/>
    <property type="project" value="UniProtKB-KW"/>
</dbReference>
<keyword evidence="16" id="KW-1185">Reference proteome</keyword>
<reference evidence="15" key="1">
    <citation type="submission" date="2021-01" db="UniProtKB">
        <authorList>
            <consortium name="EnsemblPlants"/>
        </authorList>
    </citation>
    <scope>IDENTIFICATION</scope>
</reference>
<dbReference type="Pfam" id="PF00623">
    <property type="entry name" value="RNA_pol_Rpb1_2"/>
    <property type="match status" value="1"/>
</dbReference>
<evidence type="ECO:0000256" key="11">
    <source>
        <dbReference type="ARBA" id="ARBA00048552"/>
    </source>
</evidence>
<dbReference type="Gene3D" id="3.30.70.2850">
    <property type="match status" value="1"/>
</dbReference>
<dbReference type="Gene3D" id="6.20.50.80">
    <property type="match status" value="1"/>
</dbReference>
<dbReference type="InterPro" id="IPR007083">
    <property type="entry name" value="RNA_pol_Rpb1_4"/>
</dbReference>
<comment type="function">
    <text evidence="12">DNA-dependent RNA polymerase catalyzes the transcription of DNA into RNA using the four ribonucleoside triphosphates as substrates.</text>
</comment>
<dbReference type="Gramene" id="Kaladp0022s0078.1.v1.1">
    <property type="protein sequence ID" value="Kaladp0022s0078.1.v1.1"/>
    <property type="gene ID" value="Kaladp0022s0078.v1.1"/>
</dbReference>
<dbReference type="CDD" id="cd02735">
    <property type="entry name" value="RNAP_I_Rpa1_C"/>
    <property type="match status" value="1"/>
</dbReference>
<dbReference type="InterPro" id="IPR044893">
    <property type="entry name" value="RNA_pol_Rpb1_clamp_domain"/>
</dbReference>
<dbReference type="OMA" id="NREDYQQ"/>
<dbReference type="Pfam" id="PF04997">
    <property type="entry name" value="RNA_pol_Rpb1_1"/>
    <property type="match status" value="1"/>
</dbReference>
<protein>
    <recommendedName>
        <fullName evidence="12">DNA-directed RNA polymerase subunit</fullName>
        <ecNumber evidence="12">2.7.7.6</ecNumber>
    </recommendedName>
</protein>
<dbReference type="EC" id="2.7.7.6" evidence="12"/>
<dbReference type="FunFam" id="2.40.40.20:FF:000019">
    <property type="entry name" value="DNA-directed RNA polymerase II subunit RPB1"/>
    <property type="match status" value="1"/>
</dbReference>
<dbReference type="Gene3D" id="2.40.40.20">
    <property type="match status" value="1"/>
</dbReference>
<evidence type="ECO:0000256" key="13">
    <source>
        <dbReference type="SAM" id="MobiDB-lite"/>
    </source>
</evidence>
<comment type="similarity">
    <text evidence="2 12">Belongs to the RNA polymerase beta' chain family.</text>
</comment>
<dbReference type="Gene3D" id="6.10.250.2940">
    <property type="match status" value="1"/>
</dbReference>
<dbReference type="InterPro" id="IPR006592">
    <property type="entry name" value="RNA_pol_N"/>
</dbReference>
<dbReference type="InterPro" id="IPR007081">
    <property type="entry name" value="RNA_pol_Rpb1_5"/>
</dbReference>
<evidence type="ECO:0000313" key="15">
    <source>
        <dbReference type="EnsemblPlants" id="Kaladp0022s0078.1.v1.1"/>
    </source>
</evidence>
<name>A0A7N0T457_KALFE</name>
<dbReference type="SUPFAM" id="SSF64484">
    <property type="entry name" value="beta and beta-prime subunits of DNA dependent RNA-polymerase"/>
    <property type="match status" value="1"/>
</dbReference>
<keyword evidence="8" id="KW-0460">Magnesium</keyword>
<dbReference type="Gene3D" id="1.10.132.30">
    <property type="match status" value="1"/>
</dbReference>
<dbReference type="Gene3D" id="1.10.274.100">
    <property type="entry name" value="RNA polymerase Rpb1, domain 3"/>
    <property type="match status" value="1"/>
</dbReference>
<evidence type="ECO:0000256" key="4">
    <source>
        <dbReference type="ARBA" id="ARBA00022679"/>
    </source>
</evidence>
<dbReference type="InterPro" id="IPR038120">
    <property type="entry name" value="Rpb1_funnel_sf"/>
</dbReference>
<dbReference type="Gene3D" id="3.30.1490.180">
    <property type="entry name" value="RNA polymerase ii"/>
    <property type="match status" value="1"/>
</dbReference>
<feature type="region of interest" description="Disordered" evidence="13">
    <location>
        <begin position="763"/>
        <end position="795"/>
    </location>
</feature>
<dbReference type="GO" id="GO:0005736">
    <property type="term" value="C:RNA polymerase I complex"/>
    <property type="evidence" value="ECO:0007669"/>
    <property type="project" value="UniProtKB-ARBA"/>
</dbReference>
<evidence type="ECO:0000256" key="5">
    <source>
        <dbReference type="ARBA" id="ARBA00022695"/>
    </source>
</evidence>
<keyword evidence="3 12" id="KW-0240">DNA-directed RNA polymerase</keyword>
<dbReference type="PANTHER" id="PTHR19376:SF11">
    <property type="entry name" value="DNA-DIRECTED RNA POLYMERASE I SUBUNIT RPA1"/>
    <property type="match status" value="1"/>
</dbReference>
<dbReference type="InterPro" id="IPR047107">
    <property type="entry name" value="DNA-dir_RNA_pol1_lsu_C"/>
</dbReference>
<dbReference type="InterPro" id="IPR015699">
    <property type="entry name" value="DNA-dir_RNA_pol1_lsu_N"/>
</dbReference>
<sequence length="1701" mass="189979">MAQVVEGATETVEAVKFGFFTAEEVRKHSLVRLTNAGMLDMVGSRINGGLYDPAMGPLSDREVCKSCGLHSRQCPGHCGHVDLIFPAYNPLLFDLLYTILQGTCLICHHFRASKSEVSQCVTQLKLISKSEIVKAKCVAVASENEGLMSEESDGSAISFYTELSGEDSGSVDNLGRQNWTSYHLKEAMSVLNSFLKKKIKKCRHCHAKNPQVTKPTFGWFHLRALSDKEHRENVHRGCQLKDPVVGQIQEKILSEKEDDNDMFPGGAGVEINEAIPNEDVIAKGHKKSKSNKVDEYLKQKKTLSGPLLPTEVESIMKDLWENEIQLCSFIGSIQRNQFQDNNKDGYSMFFLEAILVPPIKFRPPSKGGDSVMEHPQTVLLGKVISSNMDLMNAHANNSGHESLVQKWMGLQQSINVLFDNKTAKGQGQKETASGICQLLEKKMGIFRQKMMGKRVNFACRSVISPDPYLAVNEIGIPPHFALRLTYPERVTPWNAEKLRKAIINGPAVHPGATHYVENSVPESLLKFNQKQLRARANRLPSSRGASSNSDYNYEGKYVYRHLQNGDIVLVNRQPTLHKSSIMAHKVRVLPGEKTLRMHYANCSAYNADFDGDEMNVHFPQDEISRSEGENIVNADNQYIVPTRGETIRGLIQDHIVSAVLLTKKDTFLNRDEYHQLLYGCGVSTSYQPTFFDKPNQKVHVVTEDELEFAPPAIWKPKPLWTGKQVITALLNHVTKGHARFNVEKEGKIPSEYFGGYLTNEKPVTQEAAKNSSEKEKRKNGENSKNDAPKAKKKKNPLGEESILVLENELVRGVIDKAQFGNYGLVHTVQELYGSSTAGKLLSAFSRLFTLFLQMHGFTCGVDDLLILEQRDKEMQRKLEECRTNGEEVHCAFVNAKYGEIEPVKLQMEVEKAIRSRGDSAVASLDGEMRGKLNTLVNSINKDLFPNGLLKPFPKNCFSLMTTSGAKGGAANLQQVSSLLGQQDLEGKRVPRMASGKTLPCFIPWDCTSRSGGFISNNFLNGLRPQEYYFHCMAGREGLVDTAVKTSRSGYLQRCIIKNLEGLKVCYDHTVRDADGSIIQFQYGEDGVDVHLTSFLMKFRELKENQHVLFEKFDREHSKSNDYIKKLPKLIREEATKFIEVLHNENMEQHTNKEKHKAIAHTDFMDFIKQKYFSSLAQPGEPVGVIAAQSVGEPSTQMTLNTFHLAGRGESNVTLGIPRLQEILMTASINLKTPIMTCPLLKGKSKDDAKALASKLKKVTLADVIESMEVCVVPFSVSDGEISCIYKLRIKLYKPKVFPPHIAITLKDCQTTLKREFLKKLVDAITRHLAMLSRISGIKNAFQSPAESSENDDETESASQQKNTANEDDEVDDEEGAADDLGFDQQKKKRQVTDEVDYEGSGDEQSDSGKSGSAVDDDDADETNPSSEPRVDEGEDEDEDTDMVGDEEDADEIEKETSKISSSECKIKEDDAFTDDMIAFQHGKGSRFEVHFKLIGKPHILLAQIAQTTAGKIDLKNAGQIVECRPVNCADRQVLYFGEDPKKREALTPAVKEKMPALHAAGLDFATFWKMDADLDLRYLYSNNIQAVLRTYGVEAARESIILEIQNVFGLYGIKIDYRHLCLIADFMTFNGEYQPLSRSGRIAESISPFSKMSFETASRFIVEAASMGQTDTLETPSSRICLGMLVKLGTGSFDLLQKFEV</sequence>
<evidence type="ECO:0000313" key="16">
    <source>
        <dbReference type="Proteomes" id="UP000594263"/>
    </source>
</evidence>
<dbReference type="Proteomes" id="UP000594263">
    <property type="component" value="Unplaced"/>
</dbReference>
<dbReference type="Pfam" id="PF05000">
    <property type="entry name" value="RNA_pol_Rpb1_4"/>
    <property type="match status" value="1"/>
</dbReference>
<keyword evidence="6" id="KW-0479">Metal-binding</keyword>
<evidence type="ECO:0000256" key="12">
    <source>
        <dbReference type="RuleBase" id="RU004279"/>
    </source>
</evidence>
<dbReference type="PANTHER" id="PTHR19376">
    <property type="entry name" value="DNA-DIRECTED RNA POLYMERASE"/>
    <property type="match status" value="1"/>
</dbReference>
<dbReference type="GO" id="GO:0003899">
    <property type="term" value="F:DNA-directed RNA polymerase activity"/>
    <property type="evidence" value="ECO:0007669"/>
    <property type="project" value="UniProtKB-EC"/>
</dbReference>
<evidence type="ECO:0000256" key="2">
    <source>
        <dbReference type="ARBA" id="ARBA00006460"/>
    </source>
</evidence>
<dbReference type="Pfam" id="PF04998">
    <property type="entry name" value="RNA_pol_Rpb1_5"/>
    <property type="match status" value="1"/>
</dbReference>
<evidence type="ECO:0000256" key="1">
    <source>
        <dbReference type="ARBA" id="ARBA00004123"/>
    </source>
</evidence>
<keyword evidence="5 12" id="KW-0548">Nucleotidyltransferase</keyword>
<proteinExistence type="inferred from homology"/>
<dbReference type="InterPro" id="IPR007066">
    <property type="entry name" value="RNA_pol_Rpb1_3"/>
</dbReference>
<feature type="region of interest" description="Disordered" evidence="13">
    <location>
        <begin position="1342"/>
        <end position="1462"/>
    </location>
</feature>
<evidence type="ECO:0000259" key="14">
    <source>
        <dbReference type="SMART" id="SM00663"/>
    </source>
</evidence>
<feature type="compositionally biased region" description="Acidic residues" evidence="13">
    <location>
        <begin position="1393"/>
        <end position="1405"/>
    </location>
</feature>
<evidence type="ECO:0000256" key="7">
    <source>
        <dbReference type="ARBA" id="ARBA00022833"/>
    </source>
</evidence>
<feature type="compositionally biased region" description="Acidic residues" evidence="13">
    <location>
        <begin position="1432"/>
        <end position="1453"/>
    </location>
</feature>
<dbReference type="InterPro" id="IPR042102">
    <property type="entry name" value="RNA_pol_Rpb1_3_sf"/>
</dbReference>
<dbReference type="InterPro" id="IPR007080">
    <property type="entry name" value="RNA_pol_Rpb1_1"/>
</dbReference>
<evidence type="ECO:0000256" key="10">
    <source>
        <dbReference type="ARBA" id="ARBA00023242"/>
    </source>
</evidence>
<evidence type="ECO:0000256" key="6">
    <source>
        <dbReference type="ARBA" id="ARBA00022723"/>
    </source>
</evidence>
<organism evidence="15 16">
    <name type="scientific">Kalanchoe fedtschenkoi</name>
    <name type="common">Lavender scallops</name>
    <name type="synonym">South American air plant</name>
    <dbReference type="NCBI Taxonomy" id="63787"/>
    <lineage>
        <taxon>Eukaryota</taxon>
        <taxon>Viridiplantae</taxon>
        <taxon>Streptophyta</taxon>
        <taxon>Embryophyta</taxon>
        <taxon>Tracheophyta</taxon>
        <taxon>Spermatophyta</taxon>
        <taxon>Magnoliopsida</taxon>
        <taxon>eudicotyledons</taxon>
        <taxon>Gunneridae</taxon>
        <taxon>Pentapetalae</taxon>
        <taxon>Saxifragales</taxon>
        <taxon>Crassulaceae</taxon>
        <taxon>Kalanchoe</taxon>
    </lineage>
</organism>
<dbReference type="GO" id="GO:0006351">
    <property type="term" value="P:DNA-templated transcription"/>
    <property type="evidence" value="ECO:0007669"/>
    <property type="project" value="InterPro"/>
</dbReference>
<dbReference type="EnsemblPlants" id="Kaladp0022s0078.1.v1.1">
    <property type="protein sequence ID" value="Kaladp0022s0078.1.v1.1"/>
    <property type="gene ID" value="Kaladp0022s0078.v1.1"/>
</dbReference>
<comment type="catalytic activity">
    <reaction evidence="11 12">
        <text>RNA(n) + a ribonucleoside 5'-triphosphate = RNA(n+1) + diphosphate</text>
        <dbReference type="Rhea" id="RHEA:21248"/>
        <dbReference type="Rhea" id="RHEA-COMP:14527"/>
        <dbReference type="Rhea" id="RHEA-COMP:17342"/>
        <dbReference type="ChEBI" id="CHEBI:33019"/>
        <dbReference type="ChEBI" id="CHEBI:61557"/>
        <dbReference type="ChEBI" id="CHEBI:140395"/>
        <dbReference type="EC" id="2.7.7.6"/>
    </reaction>
</comment>
<feature type="compositionally biased region" description="Acidic residues" evidence="13">
    <location>
        <begin position="1365"/>
        <end position="1381"/>
    </location>
</feature>
<dbReference type="Gene3D" id="1.10.150.390">
    <property type="match status" value="1"/>
</dbReference>
<dbReference type="Gene3D" id="4.10.860.120">
    <property type="entry name" value="RNA polymerase II, clamp domain"/>
    <property type="match status" value="1"/>
</dbReference>
<keyword evidence="4 12" id="KW-0808">Transferase</keyword>
<feature type="compositionally biased region" description="Basic and acidic residues" evidence="13">
    <location>
        <begin position="771"/>
        <end position="789"/>
    </location>
</feature>
<evidence type="ECO:0000256" key="9">
    <source>
        <dbReference type="ARBA" id="ARBA00023163"/>
    </source>
</evidence>
<keyword evidence="7" id="KW-0862">Zinc</keyword>
<comment type="subcellular location">
    <subcellularLocation>
        <location evidence="1">Nucleus</location>
    </subcellularLocation>
</comment>
<dbReference type="InterPro" id="IPR000722">
    <property type="entry name" value="RNA_pol_asu"/>
</dbReference>
<accession>A0A7N0T457</accession>
<feature type="domain" description="RNA polymerase N-terminal" evidence="14">
    <location>
        <begin position="347"/>
        <end position="662"/>
    </location>
</feature>
<dbReference type="CDD" id="cd01435">
    <property type="entry name" value="RNAP_I_RPA1_N"/>
    <property type="match status" value="1"/>
</dbReference>
<dbReference type="InterPro" id="IPR045867">
    <property type="entry name" value="DNA-dir_RpoC_beta_prime"/>
</dbReference>
<dbReference type="SMART" id="SM00663">
    <property type="entry name" value="RPOLA_N"/>
    <property type="match status" value="1"/>
</dbReference>